<sequence>MIKVDAEVPVSPYLRNEIVEAIRRGDAIFIVGAGVSLLASDGAESASWKGLIRAGVDRSVDLDQSLSGRWRSSKLKALTSTADSAQMISVAQEVERHLKQIPGNHYGKFLAETVGSLPMLRRGIIDVLKDSGAPVLTTNYDSLLEQGTGRDAATWQRISHLQDEIKQPGRFIVHLHGHWREPETIVFGYESYARVIGDSESQAMLRALLATKAIVFVGFGQGLEDPNFAALTTWLTSTLGSSGIAPAVLVRNKELASAQSRFRALGVNALAYGDAYDDLELYLADIVREANAVPTPGIKEFTWESLAPKLMRLHRRIARSFAPDFVVAMSGPGNFAPAYCLAHSSEDPPLLAAVTFPRRPDRSRHNLAFEKLASNGGWLHHESDKWDVFLPNVIRDFPAGSRALIFDDRVVGGRVQHAIAELLKGFGYEVRRAALVVDPRQTSAVDFYEEVVDGDFVFPWGGKHGRGEPAS</sequence>
<gene>
    <name evidence="3" type="ORF">FHG89_23955</name>
</gene>
<protein>
    <submittedName>
        <fullName evidence="3">Uncharacterized protein</fullName>
    </submittedName>
</protein>
<dbReference type="OrthoDB" id="3402988at2"/>
<comment type="caution">
    <text evidence="3">The sequence shown here is derived from an EMBL/GenBank/DDBJ whole genome shotgun (WGS) entry which is preliminary data.</text>
</comment>
<keyword evidence="2" id="KW-0007">Acetylation</keyword>
<accession>A0A5C4QID3</accession>
<dbReference type="Pfam" id="PF13289">
    <property type="entry name" value="SIR2_2"/>
    <property type="match status" value="1"/>
</dbReference>
<organism evidence="3 4">
    <name type="scientific">Micromonospora orduensis</name>
    <dbReference type="NCBI Taxonomy" id="1420891"/>
    <lineage>
        <taxon>Bacteria</taxon>
        <taxon>Bacillati</taxon>
        <taxon>Actinomycetota</taxon>
        <taxon>Actinomycetes</taxon>
        <taxon>Micromonosporales</taxon>
        <taxon>Micromonosporaceae</taxon>
        <taxon>Micromonospora</taxon>
    </lineage>
</organism>
<dbReference type="PANTHER" id="PTHR28623">
    <property type="entry name" value="PROTEIN FAM118B"/>
    <property type="match status" value="1"/>
</dbReference>
<name>A0A5C4QID3_9ACTN</name>
<proteinExistence type="predicted"/>
<evidence type="ECO:0000313" key="4">
    <source>
        <dbReference type="Proteomes" id="UP000306145"/>
    </source>
</evidence>
<reference evidence="3 4" key="1">
    <citation type="submission" date="2019-06" db="EMBL/GenBank/DDBJ databases">
        <title>Micromonospora ordensis sp. nov., isolated from deep marine sediment.</title>
        <authorList>
            <person name="Veyisoglu A."/>
            <person name="Carro L."/>
            <person name="Klenk H.-P."/>
            <person name="Sahin N."/>
        </authorList>
    </citation>
    <scope>NUCLEOTIDE SEQUENCE [LARGE SCALE GENOMIC DNA]</scope>
    <source>
        <strain evidence="3 4">S2509</strain>
    </source>
</reference>
<dbReference type="EMBL" id="VDFY01000208">
    <property type="protein sequence ID" value="TNH24942.1"/>
    <property type="molecule type" value="Genomic_DNA"/>
</dbReference>
<evidence type="ECO:0000256" key="1">
    <source>
        <dbReference type="ARBA" id="ARBA00022553"/>
    </source>
</evidence>
<keyword evidence="4" id="KW-1185">Reference proteome</keyword>
<keyword evidence="1" id="KW-0597">Phosphoprotein</keyword>
<dbReference type="InterPro" id="IPR038916">
    <property type="entry name" value="FAM118"/>
</dbReference>
<dbReference type="Gene3D" id="3.40.50.2020">
    <property type="match status" value="1"/>
</dbReference>
<evidence type="ECO:0000313" key="3">
    <source>
        <dbReference type="EMBL" id="TNH24942.1"/>
    </source>
</evidence>
<dbReference type="PANTHER" id="PTHR28623:SF1">
    <property type="entry name" value="PROTEIN FAM118B"/>
    <property type="match status" value="1"/>
</dbReference>
<dbReference type="Proteomes" id="UP000306145">
    <property type="component" value="Unassembled WGS sequence"/>
</dbReference>
<dbReference type="InterPro" id="IPR029057">
    <property type="entry name" value="PRTase-like"/>
</dbReference>
<dbReference type="AlphaFoldDB" id="A0A5C4QID3"/>
<dbReference type="SUPFAM" id="SSF53271">
    <property type="entry name" value="PRTase-like"/>
    <property type="match status" value="1"/>
</dbReference>
<dbReference type="RefSeq" id="WP_139586659.1">
    <property type="nucleotide sequence ID" value="NZ_VDFY01000208.1"/>
</dbReference>
<evidence type="ECO:0000256" key="2">
    <source>
        <dbReference type="ARBA" id="ARBA00022990"/>
    </source>
</evidence>